<evidence type="ECO:0000256" key="2">
    <source>
        <dbReference type="ARBA" id="ARBA00022723"/>
    </source>
</evidence>
<evidence type="ECO:0000256" key="1">
    <source>
        <dbReference type="ARBA" id="ARBA00010211"/>
    </source>
</evidence>
<keyword evidence="4" id="KW-0413">Isomerase</keyword>
<evidence type="ECO:0000313" key="5">
    <source>
        <dbReference type="Proteomes" id="UP001223586"/>
    </source>
</evidence>
<dbReference type="InterPro" id="IPR011234">
    <property type="entry name" value="Fumarylacetoacetase-like_C"/>
</dbReference>
<dbReference type="InterPro" id="IPR051121">
    <property type="entry name" value="FAH"/>
</dbReference>
<dbReference type="RefSeq" id="WP_307227598.1">
    <property type="nucleotide sequence ID" value="NZ_JAUSTT010000005.1"/>
</dbReference>
<dbReference type="PANTHER" id="PTHR42796">
    <property type="entry name" value="FUMARYLACETOACETATE HYDROLASE DOMAIN-CONTAINING PROTEIN 2A-RELATED"/>
    <property type="match status" value="1"/>
</dbReference>
<dbReference type="InterPro" id="IPR012686">
    <property type="entry name" value="HPA_isomer/decarb_N"/>
</dbReference>
<dbReference type="Gene3D" id="3.90.850.10">
    <property type="entry name" value="Fumarylacetoacetase-like, C-terminal domain"/>
    <property type="match status" value="1"/>
</dbReference>
<comment type="caution">
    <text evidence="4">The sequence shown here is derived from an EMBL/GenBank/DDBJ whole genome shotgun (WGS) entry which is preliminary data.</text>
</comment>
<gene>
    <name evidence="4" type="ORF">J2S08_001184</name>
</gene>
<dbReference type="SUPFAM" id="SSF56529">
    <property type="entry name" value="FAH"/>
    <property type="match status" value="1"/>
</dbReference>
<dbReference type="NCBIfam" id="TIGR02305">
    <property type="entry name" value="HpaG-N-term"/>
    <property type="match status" value="1"/>
</dbReference>
<dbReference type="GO" id="GO:0016853">
    <property type="term" value="F:isomerase activity"/>
    <property type="evidence" value="ECO:0007669"/>
    <property type="project" value="UniProtKB-KW"/>
</dbReference>
<feature type="domain" description="Fumarylacetoacetase-like C-terminal" evidence="3">
    <location>
        <begin position="47"/>
        <end position="252"/>
    </location>
</feature>
<dbReference type="Pfam" id="PF01557">
    <property type="entry name" value="FAA_hydrolase"/>
    <property type="match status" value="1"/>
</dbReference>
<keyword evidence="4" id="KW-0456">Lyase</keyword>
<dbReference type="InterPro" id="IPR036663">
    <property type="entry name" value="Fumarylacetoacetase_C_sf"/>
</dbReference>
<protein>
    <submittedName>
        <fullName evidence="4">5-oxopent-3-ene-1,2,5-tricarboxylate decarboxylase/2-hydroxyhepta-2,4-diene-1,7-dioate isomerase</fullName>
        <ecNumber evidence="4">4.1.1.68</ecNumber>
        <ecNumber evidence="4">5.3.3.-</ecNumber>
    </submittedName>
</protein>
<organism evidence="4 5">
    <name type="scientific">Bacillus chungangensis</name>
    <dbReference type="NCBI Taxonomy" id="587633"/>
    <lineage>
        <taxon>Bacteria</taxon>
        <taxon>Bacillati</taxon>
        <taxon>Bacillota</taxon>
        <taxon>Bacilli</taxon>
        <taxon>Bacillales</taxon>
        <taxon>Bacillaceae</taxon>
        <taxon>Bacillus</taxon>
    </lineage>
</organism>
<dbReference type="GO" id="GO:0018800">
    <property type="term" value="F:5-oxopent-3-ene-1,2,5-tricarboxylate decarboxylase activity"/>
    <property type="evidence" value="ECO:0007669"/>
    <property type="project" value="UniProtKB-EC"/>
</dbReference>
<comment type="similarity">
    <text evidence="1">Belongs to the FAH family.</text>
</comment>
<dbReference type="Proteomes" id="UP001223586">
    <property type="component" value="Unassembled WGS sequence"/>
</dbReference>
<dbReference type="EMBL" id="JAUSTT010000005">
    <property type="protein sequence ID" value="MDQ0175350.1"/>
    <property type="molecule type" value="Genomic_DNA"/>
</dbReference>
<sequence length="263" mass="28466">MTKAKMKLYGIPQLIEADVDPKGNIVNLNGQRFQTNELSVDVPISGTVYGTLLNYKGAFAALNEAMTKSPYHEPPKAPILYIKPVNTFSSCNMPIPLPSHTQALEIGAALGVVIGQKATRVSEEQALSYAAGYTVVNDVSIPHDSVYRPAVQYKARDGFCPIGPWIIDRSAVSNPDELGIRVYINNELKQENTTANLIRPVARLIADVTDFMTLHPGDVLLVGVPEKAPSAAAGDIVRIEIDCVGMLENTVVREQELVLGVAK</sequence>
<dbReference type="EC" id="4.1.1.68" evidence="4"/>
<evidence type="ECO:0000259" key="3">
    <source>
        <dbReference type="Pfam" id="PF01557"/>
    </source>
</evidence>
<evidence type="ECO:0000313" key="4">
    <source>
        <dbReference type="EMBL" id="MDQ0175350.1"/>
    </source>
</evidence>
<keyword evidence="5" id="KW-1185">Reference proteome</keyword>
<proteinExistence type="inferred from homology"/>
<accession>A0ABT9WRF9</accession>
<dbReference type="EC" id="5.3.3.-" evidence="4"/>
<reference evidence="4 5" key="1">
    <citation type="submission" date="2023-07" db="EMBL/GenBank/DDBJ databases">
        <title>Genomic Encyclopedia of Type Strains, Phase IV (KMG-IV): sequencing the most valuable type-strain genomes for metagenomic binning, comparative biology and taxonomic classification.</title>
        <authorList>
            <person name="Goeker M."/>
        </authorList>
    </citation>
    <scope>NUCLEOTIDE SEQUENCE [LARGE SCALE GENOMIC DNA]</scope>
    <source>
        <strain evidence="4 5">DSM 23837</strain>
    </source>
</reference>
<name>A0ABT9WRF9_9BACI</name>
<dbReference type="PANTHER" id="PTHR42796:SF4">
    <property type="entry name" value="FUMARYLACETOACETATE HYDROLASE DOMAIN-CONTAINING PROTEIN 2A"/>
    <property type="match status" value="1"/>
</dbReference>
<keyword evidence="2" id="KW-0479">Metal-binding</keyword>